<evidence type="ECO:0000256" key="1">
    <source>
        <dbReference type="SAM" id="MobiDB-lite"/>
    </source>
</evidence>
<dbReference type="EMBL" id="MU853229">
    <property type="protein sequence ID" value="KAK4123191.1"/>
    <property type="molecule type" value="Genomic_DNA"/>
</dbReference>
<protein>
    <submittedName>
        <fullName evidence="2">Uncharacterized protein</fullName>
    </submittedName>
</protein>
<evidence type="ECO:0000313" key="2">
    <source>
        <dbReference type="EMBL" id="KAK4123191.1"/>
    </source>
</evidence>
<evidence type="ECO:0000313" key="3">
    <source>
        <dbReference type="Proteomes" id="UP001302602"/>
    </source>
</evidence>
<keyword evidence="3" id="KW-1185">Reference proteome</keyword>
<dbReference type="GeneID" id="87824214"/>
<reference evidence="2" key="2">
    <citation type="submission" date="2023-05" db="EMBL/GenBank/DDBJ databases">
        <authorList>
            <consortium name="Lawrence Berkeley National Laboratory"/>
            <person name="Steindorff A."/>
            <person name="Hensen N."/>
            <person name="Bonometti L."/>
            <person name="Westerberg I."/>
            <person name="Brannstrom I.O."/>
            <person name="Guillou S."/>
            <person name="Cros-Aarteil S."/>
            <person name="Calhoun S."/>
            <person name="Haridas S."/>
            <person name="Kuo A."/>
            <person name="Mondo S."/>
            <person name="Pangilinan J."/>
            <person name="Riley R."/>
            <person name="Labutti K."/>
            <person name="Andreopoulos B."/>
            <person name="Lipzen A."/>
            <person name="Chen C."/>
            <person name="Yanf M."/>
            <person name="Daum C."/>
            <person name="Ng V."/>
            <person name="Clum A."/>
            <person name="Ohm R."/>
            <person name="Martin F."/>
            <person name="Silar P."/>
            <person name="Natvig D."/>
            <person name="Lalanne C."/>
            <person name="Gautier V."/>
            <person name="Ament-Velasquez S.L."/>
            <person name="Kruys A."/>
            <person name="Hutchinson M.I."/>
            <person name="Powell A.J."/>
            <person name="Barry K."/>
            <person name="Miller A.N."/>
            <person name="Grigoriev I.V."/>
            <person name="Debuchy R."/>
            <person name="Gladieux P."/>
            <person name="Thoren M.H."/>
            <person name="Johannesson H."/>
        </authorList>
    </citation>
    <scope>NUCLEOTIDE SEQUENCE</scope>
    <source>
        <strain evidence="2">CBS 731.68</strain>
    </source>
</reference>
<reference evidence="2" key="1">
    <citation type="journal article" date="2023" name="Mol. Phylogenet. Evol.">
        <title>Genome-scale phylogeny and comparative genomics of the fungal order Sordariales.</title>
        <authorList>
            <person name="Hensen N."/>
            <person name="Bonometti L."/>
            <person name="Westerberg I."/>
            <person name="Brannstrom I.O."/>
            <person name="Guillou S."/>
            <person name="Cros-Aarteil S."/>
            <person name="Calhoun S."/>
            <person name="Haridas S."/>
            <person name="Kuo A."/>
            <person name="Mondo S."/>
            <person name="Pangilinan J."/>
            <person name="Riley R."/>
            <person name="LaButti K."/>
            <person name="Andreopoulos B."/>
            <person name="Lipzen A."/>
            <person name="Chen C."/>
            <person name="Yan M."/>
            <person name="Daum C."/>
            <person name="Ng V."/>
            <person name="Clum A."/>
            <person name="Steindorff A."/>
            <person name="Ohm R.A."/>
            <person name="Martin F."/>
            <person name="Silar P."/>
            <person name="Natvig D.O."/>
            <person name="Lalanne C."/>
            <person name="Gautier V."/>
            <person name="Ament-Velasquez S.L."/>
            <person name="Kruys A."/>
            <person name="Hutchinson M.I."/>
            <person name="Powell A.J."/>
            <person name="Barry K."/>
            <person name="Miller A.N."/>
            <person name="Grigoriev I.V."/>
            <person name="Debuchy R."/>
            <person name="Gladieux P."/>
            <person name="Hiltunen Thoren M."/>
            <person name="Johannesson H."/>
        </authorList>
    </citation>
    <scope>NUCLEOTIDE SEQUENCE</scope>
    <source>
        <strain evidence="2">CBS 731.68</strain>
    </source>
</reference>
<accession>A0AAN6TZU5</accession>
<proteinExistence type="predicted"/>
<sequence length="161" mass="18291">MLGKGSELRIPSESPRPSARQGETRRAATPVAKHTERASQHIRCAYETAPDGESTASEEMRPGYAGAPRRCRGLPRTCQRGTGRWKDRSASGGRQRYPIYTRKTIYALKPHCRPNRHHDAVLYQVRKLPLFTMRANPGQMYPYPLCQLYPVVFVPPPLQYV</sequence>
<name>A0AAN6TZU5_9PEZI</name>
<dbReference type="Proteomes" id="UP001302602">
    <property type="component" value="Unassembled WGS sequence"/>
</dbReference>
<feature type="region of interest" description="Disordered" evidence="1">
    <location>
        <begin position="1"/>
        <end position="93"/>
    </location>
</feature>
<gene>
    <name evidence="2" type="ORF">N657DRAFT_450784</name>
</gene>
<dbReference type="AlphaFoldDB" id="A0AAN6TZU5"/>
<comment type="caution">
    <text evidence="2">The sequence shown here is derived from an EMBL/GenBank/DDBJ whole genome shotgun (WGS) entry which is preliminary data.</text>
</comment>
<organism evidence="2 3">
    <name type="scientific">Parathielavia appendiculata</name>
    <dbReference type="NCBI Taxonomy" id="2587402"/>
    <lineage>
        <taxon>Eukaryota</taxon>
        <taxon>Fungi</taxon>
        <taxon>Dikarya</taxon>
        <taxon>Ascomycota</taxon>
        <taxon>Pezizomycotina</taxon>
        <taxon>Sordariomycetes</taxon>
        <taxon>Sordariomycetidae</taxon>
        <taxon>Sordariales</taxon>
        <taxon>Chaetomiaceae</taxon>
        <taxon>Parathielavia</taxon>
    </lineage>
</organism>
<dbReference type="RefSeq" id="XP_062646962.1">
    <property type="nucleotide sequence ID" value="XM_062787444.1"/>
</dbReference>